<dbReference type="SUPFAM" id="SSF51905">
    <property type="entry name" value="FAD/NAD(P)-binding domain"/>
    <property type="match status" value="1"/>
</dbReference>
<gene>
    <name evidence="1" type="ORF">B6A14_10085</name>
</gene>
<protein>
    <submittedName>
        <fullName evidence="1">Ubiquinone biosynthesis protein UbiH</fullName>
    </submittedName>
</protein>
<dbReference type="GO" id="GO:0008681">
    <property type="term" value="F:2-octaprenyl-6-methoxyphenol hydroxylase activity"/>
    <property type="evidence" value="ECO:0007669"/>
    <property type="project" value="TreeGrafter"/>
</dbReference>
<dbReference type="PANTHER" id="PTHR43876">
    <property type="entry name" value="UBIQUINONE BIOSYNTHESIS MONOOXYGENASE COQ6, MITOCHONDRIAL"/>
    <property type="match status" value="1"/>
</dbReference>
<dbReference type="InterPro" id="IPR051205">
    <property type="entry name" value="UbiH/COQ6_monooxygenase"/>
</dbReference>
<comment type="caution">
    <text evidence="1">The sequence shown here is derived from an EMBL/GenBank/DDBJ whole genome shotgun (WGS) entry which is preliminary data.</text>
</comment>
<evidence type="ECO:0000313" key="1">
    <source>
        <dbReference type="EMBL" id="OWF65008.1"/>
    </source>
</evidence>
<proteinExistence type="predicted"/>
<dbReference type="AlphaFoldDB" id="A0A210RVI7"/>
<dbReference type="Gene3D" id="3.50.50.60">
    <property type="entry name" value="FAD/NAD(P)-binding domain"/>
    <property type="match status" value="1"/>
</dbReference>
<dbReference type="InterPro" id="IPR036188">
    <property type="entry name" value="FAD/NAD-bd_sf"/>
</dbReference>
<evidence type="ECO:0000313" key="2">
    <source>
        <dbReference type="Proteomes" id="UP000196880"/>
    </source>
</evidence>
<dbReference type="PANTHER" id="PTHR43876:SF8">
    <property type="entry name" value="2-OCTAPRENYL-6-METHOXYPHENOL HYDROXYLASE"/>
    <property type="match status" value="1"/>
</dbReference>
<feature type="non-terminal residue" evidence="1">
    <location>
        <position position="159"/>
    </location>
</feature>
<keyword evidence="1" id="KW-0830">Ubiquinone</keyword>
<organism evidence="1 2">
    <name type="scientific">Polynucleobacter hirudinilacicola</name>
    <dbReference type="NCBI Taxonomy" id="1743166"/>
    <lineage>
        <taxon>Bacteria</taxon>
        <taxon>Pseudomonadati</taxon>
        <taxon>Pseudomonadota</taxon>
        <taxon>Betaproteobacteria</taxon>
        <taxon>Burkholderiales</taxon>
        <taxon>Burkholderiaceae</taxon>
        <taxon>Polynucleobacter</taxon>
    </lineage>
</organism>
<dbReference type="EMBL" id="NAIA01000004">
    <property type="protein sequence ID" value="OWF65008.1"/>
    <property type="molecule type" value="Genomic_DNA"/>
</dbReference>
<name>A0A210RVI7_9BURK</name>
<sequence>MSTSSCDILIHGGGPVGLACAAWTLQKFPDAKLTLIDRNPKEDADLASADSRGIALSHGSKLLLDTIHAWPTECADIHRVHVSQAGRFGRALMTREELNQEALGHIIRYRDIHMTLRQTLRSIQDKSTHFKWLHIGKEDNPVSTNAKCIVHAEGGLFKT</sequence>
<accession>A0A210RVI7</accession>
<reference evidence="1 2" key="1">
    <citation type="submission" date="2017-03" db="EMBL/GenBank/DDBJ databases">
        <title>New species Polynucleobacter sp. MWH-EgelM1-30-B4.</title>
        <authorList>
            <person name="Hahn M.W."/>
        </authorList>
    </citation>
    <scope>NUCLEOTIDE SEQUENCE [LARGE SCALE GENOMIC DNA]</scope>
    <source>
        <strain evidence="1 2">MWH-EgelM1-30-B4</strain>
    </source>
</reference>
<dbReference type="Proteomes" id="UP000196880">
    <property type="component" value="Unassembled WGS sequence"/>
</dbReference>
<keyword evidence="2" id="KW-1185">Reference proteome</keyword>